<protein>
    <recommendedName>
        <fullName evidence="3">Transcriptional regulator, AlpA family</fullName>
    </recommendedName>
</protein>
<organism evidence="1 2">
    <name type="scientific">Paraburkholderia lycopersici</name>
    <dbReference type="NCBI Taxonomy" id="416944"/>
    <lineage>
        <taxon>Bacteria</taxon>
        <taxon>Pseudomonadati</taxon>
        <taxon>Pseudomonadota</taxon>
        <taxon>Betaproteobacteria</taxon>
        <taxon>Burkholderiales</taxon>
        <taxon>Burkholderiaceae</taxon>
        <taxon>Paraburkholderia</taxon>
    </lineage>
</organism>
<reference evidence="2" key="1">
    <citation type="submission" date="2016-09" db="EMBL/GenBank/DDBJ databases">
        <authorList>
            <person name="Varghese N."/>
            <person name="Submissions S."/>
        </authorList>
    </citation>
    <scope>NUCLEOTIDE SEQUENCE [LARGE SCALE GENOMIC DNA]</scope>
    <source>
        <strain evidence="2">TNe-862</strain>
    </source>
</reference>
<proteinExistence type="predicted"/>
<dbReference type="RefSeq" id="WP_091996154.1">
    <property type="nucleotide sequence ID" value="NZ_FMYQ01000005.1"/>
</dbReference>
<sequence>MKNTTAAPVVSPSIDTAPPPTLPAIGLSTWAQIDPFLPIGRETWRKLVRAGKAPQPIRLSLTCVAYRNEEVHKYLADPLGYRA</sequence>
<keyword evidence="2" id="KW-1185">Reference proteome</keyword>
<gene>
    <name evidence="1" type="ORF">SAMN05421548_10589</name>
</gene>
<dbReference type="STRING" id="416944.SAMN05421548_10589"/>
<dbReference type="AlphaFoldDB" id="A0A1G6K3Q4"/>
<accession>A0A1G6K3Q4</accession>
<dbReference type="Proteomes" id="UP000198908">
    <property type="component" value="Unassembled WGS sequence"/>
</dbReference>
<dbReference type="EMBL" id="FMYQ01000005">
    <property type="protein sequence ID" value="SDC25620.1"/>
    <property type="molecule type" value="Genomic_DNA"/>
</dbReference>
<name>A0A1G6K3Q4_9BURK</name>
<evidence type="ECO:0000313" key="2">
    <source>
        <dbReference type="Proteomes" id="UP000198908"/>
    </source>
</evidence>
<evidence type="ECO:0008006" key="3">
    <source>
        <dbReference type="Google" id="ProtNLM"/>
    </source>
</evidence>
<evidence type="ECO:0000313" key="1">
    <source>
        <dbReference type="EMBL" id="SDC25620.1"/>
    </source>
</evidence>
<dbReference type="OrthoDB" id="8548202at2"/>